<protein>
    <submittedName>
        <fullName evidence="2">Uncharacterized protein</fullName>
    </submittedName>
</protein>
<evidence type="ECO:0000313" key="2">
    <source>
        <dbReference type="EMBL" id="GGE58025.1"/>
    </source>
</evidence>
<keyword evidence="1" id="KW-1133">Transmembrane helix</keyword>
<dbReference type="Proteomes" id="UP000605259">
    <property type="component" value="Unassembled WGS sequence"/>
</dbReference>
<organism evidence="2 3">
    <name type="scientific">Priestia taiwanensis</name>
    <dbReference type="NCBI Taxonomy" id="1347902"/>
    <lineage>
        <taxon>Bacteria</taxon>
        <taxon>Bacillati</taxon>
        <taxon>Bacillota</taxon>
        <taxon>Bacilli</taxon>
        <taxon>Bacillales</taxon>
        <taxon>Bacillaceae</taxon>
        <taxon>Priestia</taxon>
    </lineage>
</organism>
<sequence>MKKILKFGVWFIILIAAKSSINYAIGGPIIETADFIQLAIVALGLALLDLNKLQPAHARLK</sequence>
<keyword evidence="1" id="KW-0472">Membrane</keyword>
<keyword evidence="1" id="KW-0812">Transmembrane</keyword>
<reference evidence="2" key="2">
    <citation type="submission" date="2020-09" db="EMBL/GenBank/DDBJ databases">
        <authorList>
            <person name="Sun Q."/>
            <person name="Zhou Y."/>
        </authorList>
    </citation>
    <scope>NUCLEOTIDE SEQUENCE</scope>
    <source>
        <strain evidence="2">CGMCC 1.12698</strain>
    </source>
</reference>
<comment type="caution">
    <text evidence="2">The sequence shown here is derived from an EMBL/GenBank/DDBJ whole genome shotgun (WGS) entry which is preliminary data.</text>
</comment>
<proteinExistence type="predicted"/>
<reference evidence="2" key="1">
    <citation type="journal article" date="2014" name="Int. J. Syst. Evol. Microbiol.">
        <title>Complete genome sequence of Corynebacterium casei LMG S-19264T (=DSM 44701T), isolated from a smear-ripened cheese.</title>
        <authorList>
            <consortium name="US DOE Joint Genome Institute (JGI-PGF)"/>
            <person name="Walter F."/>
            <person name="Albersmeier A."/>
            <person name="Kalinowski J."/>
            <person name="Ruckert C."/>
        </authorList>
    </citation>
    <scope>NUCLEOTIDE SEQUENCE</scope>
    <source>
        <strain evidence="2">CGMCC 1.12698</strain>
    </source>
</reference>
<gene>
    <name evidence="2" type="ORF">GCM10007140_05490</name>
</gene>
<evidence type="ECO:0000313" key="3">
    <source>
        <dbReference type="Proteomes" id="UP000605259"/>
    </source>
</evidence>
<name>A0A917AL19_9BACI</name>
<dbReference type="RefSeq" id="WP_188386911.1">
    <property type="nucleotide sequence ID" value="NZ_BMFK01000001.1"/>
</dbReference>
<accession>A0A917AL19</accession>
<feature type="transmembrane region" description="Helical" evidence="1">
    <location>
        <begin position="36"/>
        <end position="53"/>
    </location>
</feature>
<evidence type="ECO:0000256" key="1">
    <source>
        <dbReference type="SAM" id="Phobius"/>
    </source>
</evidence>
<dbReference type="EMBL" id="BMFK01000001">
    <property type="protein sequence ID" value="GGE58025.1"/>
    <property type="molecule type" value="Genomic_DNA"/>
</dbReference>
<dbReference type="AlphaFoldDB" id="A0A917AL19"/>
<keyword evidence="3" id="KW-1185">Reference proteome</keyword>